<dbReference type="OrthoDB" id="1572276at2759"/>
<dbReference type="EMBL" id="JAGYWB010000016">
    <property type="protein sequence ID" value="KAI0496682.1"/>
    <property type="molecule type" value="Genomic_DNA"/>
</dbReference>
<reference evidence="1" key="1">
    <citation type="journal article" date="2022" name="Front. Genet.">
        <title>Chromosome-Scale Assembly of the Dendrobium nobile Genome Provides Insights Into the Molecular Mechanism of the Biosynthesis of the Medicinal Active Ingredient of Dendrobium.</title>
        <authorList>
            <person name="Xu Q."/>
            <person name="Niu S.-C."/>
            <person name="Li K.-L."/>
            <person name="Zheng P.-J."/>
            <person name="Zhang X.-J."/>
            <person name="Jia Y."/>
            <person name="Liu Y."/>
            <person name="Niu Y.-X."/>
            <person name="Yu L.-H."/>
            <person name="Chen D.-F."/>
            <person name="Zhang G.-Q."/>
        </authorList>
    </citation>
    <scope>NUCLEOTIDE SEQUENCE</scope>
    <source>
        <tissue evidence="1">Leaf</tissue>
    </source>
</reference>
<protein>
    <submittedName>
        <fullName evidence="1">Uncharacterized protein</fullName>
    </submittedName>
</protein>
<gene>
    <name evidence="1" type="ORF">KFK09_023006</name>
</gene>
<evidence type="ECO:0000313" key="2">
    <source>
        <dbReference type="Proteomes" id="UP000829196"/>
    </source>
</evidence>
<accession>A0A8T3ALH8</accession>
<sequence>MGDEKKDLCLVEEREAEMVAFAGSSEPYKRNGYFLNPILKNAHAIQEAVSSPPQRRTISVAPFSSSTVHFKGWACPQRQWGKWVDKLQPIYEDLWKKSGIFDAIKSSTYKIRRELFISHTRPFLVWVGERPTHSSSRGQRPP</sequence>
<proteinExistence type="predicted"/>
<dbReference type="AlphaFoldDB" id="A0A8T3ALH8"/>
<comment type="caution">
    <text evidence="1">The sequence shown here is derived from an EMBL/GenBank/DDBJ whole genome shotgun (WGS) entry which is preliminary data.</text>
</comment>
<name>A0A8T3ALH8_DENNO</name>
<organism evidence="1 2">
    <name type="scientific">Dendrobium nobile</name>
    <name type="common">Orchid</name>
    <dbReference type="NCBI Taxonomy" id="94219"/>
    <lineage>
        <taxon>Eukaryota</taxon>
        <taxon>Viridiplantae</taxon>
        <taxon>Streptophyta</taxon>
        <taxon>Embryophyta</taxon>
        <taxon>Tracheophyta</taxon>
        <taxon>Spermatophyta</taxon>
        <taxon>Magnoliopsida</taxon>
        <taxon>Liliopsida</taxon>
        <taxon>Asparagales</taxon>
        <taxon>Orchidaceae</taxon>
        <taxon>Epidendroideae</taxon>
        <taxon>Malaxideae</taxon>
        <taxon>Dendrobiinae</taxon>
        <taxon>Dendrobium</taxon>
    </lineage>
</organism>
<evidence type="ECO:0000313" key="1">
    <source>
        <dbReference type="EMBL" id="KAI0496682.1"/>
    </source>
</evidence>
<dbReference type="Proteomes" id="UP000829196">
    <property type="component" value="Unassembled WGS sequence"/>
</dbReference>
<keyword evidence="2" id="KW-1185">Reference proteome</keyword>